<evidence type="ECO:0000256" key="7">
    <source>
        <dbReference type="PIRNR" id="PIRNR004682"/>
    </source>
</evidence>
<dbReference type="GO" id="GO:0005737">
    <property type="term" value="C:cytoplasm"/>
    <property type="evidence" value="ECO:0007669"/>
    <property type="project" value="UniProtKB-SubCell"/>
</dbReference>
<evidence type="ECO:0000256" key="9">
    <source>
        <dbReference type="PIRSR" id="PIRSR004682-3"/>
    </source>
</evidence>
<evidence type="ECO:0000256" key="6">
    <source>
        <dbReference type="ARBA" id="ARBA00031828"/>
    </source>
</evidence>
<feature type="active site" description="Nucleophile" evidence="8">
    <location>
        <position position="10"/>
    </location>
</feature>
<dbReference type="GO" id="GO:0005975">
    <property type="term" value="P:carbohydrate metabolic process"/>
    <property type="evidence" value="ECO:0007669"/>
    <property type="project" value="InterPro"/>
</dbReference>
<feature type="site" description="Stabilizes the phosphoryl group" evidence="9">
    <location>
        <position position="52"/>
    </location>
</feature>
<gene>
    <name evidence="11" type="ORF">HAP41_0000006040</name>
</gene>
<proteinExistence type="inferred from homology"/>
<feature type="binding site" evidence="10">
    <location>
        <position position="135"/>
    </location>
    <ligand>
        <name>Mg(2+)</name>
        <dbReference type="ChEBI" id="CHEBI:18420"/>
    </ligand>
</feature>
<sequence>MTLQRALFLDRDGVINHDTGYCHRPEDFVFRDGIFDLCAAAVARGMALVVVTNQAGIGRGYYTETDFLVLTRWMQQAFTARGIALTGVEFCPDHPTHGIGPYQRENPRRKPSPGMIVDACVVHRLDPARSVMLGDRATDMQAGQTAGVGTLLLMPAEPAEVAAAPAGTVVLPAGDLRSAIAHLGA</sequence>
<reference evidence="11" key="1">
    <citation type="journal article" date="2017" name="Syst. Appl. Microbiol.">
        <title>Soybeans inoculated with root zone soils of Canadian native legumes harbour diverse and novel Bradyrhizobium spp. that possess agricultural potential.</title>
        <authorList>
            <person name="Bromfield E.S.P."/>
            <person name="Cloutier S."/>
            <person name="Tambong J.T."/>
            <person name="Tran Thi T.V."/>
        </authorList>
    </citation>
    <scope>NUCLEOTIDE SEQUENCE</scope>
    <source>
        <strain evidence="11">1S5</strain>
    </source>
</reference>
<keyword evidence="5 7" id="KW-0119">Carbohydrate metabolism</keyword>
<dbReference type="PANTHER" id="PTHR42891">
    <property type="entry name" value="D-GLYCERO-BETA-D-MANNO-HEPTOSE-1,7-BISPHOSPHATE 7-PHOSPHATASE"/>
    <property type="match status" value="1"/>
</dbReference>
<dbReference type="Pfam" id="PF13242">
    <property type="entry name" value="Hydrolase_like"/>
    <property type="match status" value="1"/>
</dbReference>
<evidence type="ECO:0000256" key="1">
    <source>
        <dbReference type="ARBA" id="ARBA00004496"/>
    </source>
</evidence>
<dbReference type="PIRSF" id="PIRSF004682">
    <property type="entry name" value="GmhB"/>
    <property type="match status" value="1"/>
</dbReference>
<evidence type="ECO:0000256" key="3">
    <source>
        <dbReference type="ARBA" id="ARBA00022723"/>
    </source>
</evidence>
<accession>A0A8T5VHQ4</accession>
<organism evidence="11 12">
    <name type="scientific">Bradyrhizobium barranii subsp. apii</name>
    <dbReference type="NCBI Taxonomy" id="2819348"/>
    <lineage>
        <taxon>Bacteria</taxon>
        <taxon>Pseudomonadati</taxon>
        <taxon>Pseudomonadota</taxon>
        <taxon>Alphaproteobacteria</taxon>
        <taxon>Hyphomicrobiales</taxon>
        <taxon>Nitrobacteraceae</taxon>
        <taxon>Bradyrhizobium</taxon>
        <taxon>Bradyrhizobium barranii</taxon>
    </lineage>
</organism>
<comment type="cofactor">
    <cofactor evidence="10">
        <name>Zn(2+)</name>
        <dbReference type="ChEBI" id="CHEBI:29105"/>
    </cofactor>
</comment>
<feature type="site" description="Contributes to substrate recognition" evidence="9">
    <location>
        <position position="109"/>
    </location>
</feature>
<dbReference type="GO" id="GO:0016791">
    <property type="term" value="F:phosphatase activity"/>
    <property type="evidence" value="ECO:0007669"/>
    <property type="project" value="InterPro"/>
</dbReference>
<dbReference type="InterPro" id="IPR023214">
    <property type="entry name" value="HAD_sf"/>
</dbReference>
<feature type="active site" description="Proton donor" evidence="8">
    <location>
        <position position="12"/>
    </location>
</feature>
<name>A0A8T5VHQ4_9BRAD</name>
<dbReference type="Gene3D" id="3.40.50.1000">
    <property type="entry name" value="HAD superfamily/HAD-like"/>
    <property type="match status" value="1"/>
</dbReference>
<evidence type="ECO:0000313" key="11">
    <source>
        <dbReference type="EMBL" id="UPT88640.1"/>
    </source>
</evidence>
<keyword evidence="3 10" id="KW-0479">Metal-binding</keyword>
<comment type="similarity">
    <text evidence="7">Belongs to the gmhB family.</text>
</comment>
<protein>
    <recommendedName>
        <fullName evidence="6 7">D,D-heptose 1,7-bisphosphate phosphatase</fullName>
        <ecNumber evidence="7">3.1.3.-</ecNumber>
    </recommendedName>
</protein>
<dbReference type="NCBIfam" id="TIGR00213">
    <property type="entry name" value="GmhB_yaeD"/>
    <property type="match status" value="1"/>
</dbReference>
<feature type="binding site" evidence="10">
    <location>
        <position position="91"/>
    </location>
    <ligand>
        <name>Zn(2+)</name>
        <dbReference type="ChEBI" id="CHEBI:29105"/>
    </ligand>
</feature>
<evidence type="ECO:0000313" key="12">
    <source>
        <dbReference type="Proteomes" id="UP000551709"/>
    </source>
</evidence>
<dbReference type="InterPro" id="IPR006549">
    <property type="entry name" value="HAD-SF_hydro_IIIA"/>
</dbReference>
<reference evidence="11" key="2">
    <citation type="submission" date="2022-04" db="EMBL/GenBank/DDBJ databases">
        <authorList>
            <person name="Bromfield E.S.P."/>
            <person name="Cloutier S."/>
        </authorList>
    </citation>
    <scope>NUCLEOTIDE SEQUENCE</scope>
    <source>
        <strain evidence="11">1S5</strain>
    </source>
</reference>
<dbReference type="InterPro" id="IPR004446">
    <property type="entry name" value="Heptose_bisP_phosphatase"/>
</dbReference>
<comment type="subcellular location">
    <subcellularLocation>
        <location evidence="1 7">Cytoplasm</location>
    </subcellularLocation>
</comment>
<evidence type="ECO:0000256" key="8">
    <source>
        <dbReference type="PIRSR" id="PIRSR004682-1"/>
    </source>
</evidence>
<dbReference type="NCBIfam" id="TIGR01656">
    <property type="entry name" value="Histidinol-ppas"/>
    <property type="match status" value="1"/>
</dbReference>
<feature type="site" description="Contributes to substrate recognition" evidence="9">
    <location>
        <position position="110"/>
    </location>
</feature>
<feature type="binding site" evidence="10">
    <location>
        <position position="12"/>
    </location>
    <ligand>
        <name>Mg(2+)</name>
        <dbReference type="ChEBI" id="CHEBI:18420"/>
    </ligand>
</feature>
<keyword evidence="10" id="KW-0862">Zinc</keyword>
<dbReference type="InterPro" id="IPR006543">
    <property type="entry name" value="Histidinol-phos"/>
</dbReference>
<evidence type="ECO:0000256" key="2">
    <source>
        <dbReference type="ARBA" id="ARBA00022490"/>
    </source>
</evidence>
<dbReference type="CDD" id="cd07503">
    <property type="entry name" value="HAD_HisB-N"/>
    <property type="match status" value="1"/>
</dbReference>
<keyword evidence="4 7" id="KW-0378">Hydrolase</keyword>
<dbReference type="AlphaFoldDB" id="A0A8T5VHQ4"/>
<dbReference type="EC" id="3.1.3.-" evidence="7"/>
<dbReference type="Proteomes" id="UP000551709">
    <property type="component" value="Chromosome"/>
</dbReference>
<dbReference type="RefSeq" id="WP_166104327.1">
    <property type="nucleotide sequence ID" value="NZ_CP096255.1"/>
</dbReference>
<keyword evidence="2 7" id="KW-0963">Cytoplasm</keyword>
<keyword evidence="10" id="KW-0460">Magnesium</keyword>
<evidence type="ECO:0000256" key="4">
    <source>
        <dbReference type="ARBA" id="ARBA00022801"/>
    </source>
</evidence>
<dbReference type="InterPro" id="IPR036412">
    <property type="entry name" value="HAD-like_sf"/>
</dbReference>
<dbReference type="GO" id="GO:0046872">
    <property type="term" value="F:metal ion binding"/>
    <property type="evidence" value="ECO:0007669"/>
    <property type="project" value="UniProtKB-KW"/>
</dbReference>
<dbReference type="SUPFAM" id="SSF56784">
    <property type="entry name" value="HAD-like"/>
    <property type="match status" value="1"/>
</dbReference>
<feature type="binding site" evidence="10">
    <location>
        <position position="10"/>
    </location>
    <ligand>
        <name>Mg(2+)</name>
        <dbReference type="ChEBI" id="CHEBI:18420"/>
    </ligand>
</feature>
<dbReference type="PANTHER" id="PTHR42891:SF1">
    <property type="entry name" value="D-GLYCERO-BETA-D-MANNO-HEPTOSE-1,7-BISPHOSPHATE 7-PHOSPHATASE"/>
    <property type="match status" value="1"/>
</dbReference>
<comment type="cofactor">
    <cofactor evidence="10">
        <name>Mg(2+)</name>
        <dbReference type="ChEBI" id="CHEBI:18420"/>
    </cofactor>
</comment>
<evidence type="ECO:0000256" key="5">
    <source>
        <dbReference type="ARBA" id="ARBA00023277"/>
    </source>
</evidence>
<dbReference type="EMBL" id="CP096255">
    <property type="protein sequence ID" value="UPT88640.1"/>
    <property type="molecule type" value="Genomic_DNA"/>
</dbReference>
<evidence type="ECO:0000256" key="10">
    <source>
        <dbReference type="PIRSR" id="PIRSR004682-4"/>
    </source>
</evidence>
<dbReference type="NCBIfam" id="TIGR01662">
    <property type="entry name" value="HAD-SF-IIIA"/>
    <property type="match status" value="1"/>
</dbReference>